<comment type="function">
    <text evidence="2">Counteracts the endogenous Pycsar antiviral defense system. Phosphodiesterase that enables metal-dependent hydrolysis of host cyclic nucleotide Pycsar defense signals such as cCMP and cUMP.</text>
</comment>
<comment type="caution">
    <text evidence="5">The sequence shown here is derived from an EMBL/GenBank/DDBJ whole genome shotgun (WGS) entry which is preliminary data.</text>
</comment>
<dbReference type="Proteomes" id="UP000282076">
    <property type="component" value="Unassembled WGS sequence"/>
</dbReference>
<proteinExistence type="predicted"/>
<dbReference type="SMART" id="SM00849">
    <property type="entry name" value="Lactamase_B"/>
    <property type="match status" value="1"/>
</dbReference>
<sequence>MQIAPGLEMLVLTPPNGGAPYHPTVLYDENSLVLVDTGLPGFYDRIIASIQQAGLSPAKLTAIVITHQDIDHLGSLPQFLGAPSGERLDVYAHEADKPVVDGHQPIIKVPEERLNLILGMLPETLASQYRSVFSSATSDNVNRLLVDGERLPFGGGVTVIHTPGHTPGHVSLYHQPSKTLIAGDAMIVKDGELDGPIPGFTPDLNEALRSLGKLAAYDIETVICYHGGIYRGQANERIAELAAQAN</sequence>
<evidence type="ECO:0000256" key="2">
    <source>
        <dbReference type="ARBA" id="ARBA00034301"/>
    </source>
</evidence>
<keyword evidence="5" id="KW-0378">Hydrolase</keyword>
<dbReference type="CDD" id="cd07721">
    <property type="entry name" value="yflN-like_MBL-fold"/>
    <property type="match status" value="1"/>
</dbReference>
<protein>
    <submittedName>
        <fullName evidence="5">MBL fold metallo-hydrolase</fullName>
    </submittedName>
</protein>
<name>A0A494XHC6_9BACL</name>
<accession>A0A494XHC6</accession>
<dbReference type="InterPro" id="IPR036866">
    <property type="entry name" value="RibonucZ/Hydroxyglut_hydro"/>
</dbReference>
<dbReference type="PANTHER" id="PTHR42951:SF15">
    <property type="entry name" value="METALLO-BETA-LACTAMASE SUPERFAMILY PROTEIN"/>
    <property type="match status" value="1"/>
</dbReference>
<evidence type="ECO:0000256" key="3">
    <source>
        <dbReference type="ARBA" id="ARBA00048505"/>
    </source>
</evidence>
<evidence type="ECO:0000259" key="4">
    <source>
        <dbReference type="SMART" id="SM00849"/>
    </source>
</evidence>
<dbReference type="Pfam" id="PF00753">
    <property type="entry name" value="Lactamase_B"/>
    <property type="match status" value="1"/>
</dbReference>
<evidence type="ECO:0000313" key="6">
    <source>
        <dbReference type="Proteomes" id="UP000282076"/>
    </source>
</evidence>
<dbReference type="RefSeq" id="WP_120979295.1">
    <property type="nucleotide sequence ID" value="NZ_RBZM01000010.1"/>
</dbReference>
<gene>
    <name evidence="5" type="ORF">D7Z26_22660</name>
</gene>
<comment type="catalytic activity">
    <reaction evidence="1">
        <text>3',5'-cyclic CMP + H2O = CMP + H(+)</text>
        <dbReference type="Rhea" id="RHEA:72675"/>
        <dbReference type="ChEBI" id="CHEBI:15377"/>
        <dbReference type="ChEBI" id="CHEBI:15378"/>
        <dbReference type="ChEBI" id="CHEBI:58003"/>
        <dbReference type="ChEBI" id="CHEBI:60377"/>
    </reaction>
    <physiologicalReaction direction="left-to-right" evidence="1">
        <dbReference type="Rhea" id="RHEA:72676"/>
    </physiologicalReaction>
</comment>
<dbReference type="AlphaFoldDB" id="A0A494XHC6"/>
<comment type="catalytic activity">
    <reaction evidence="3">
        <text>3',5'-cyclic UMP + H2O = UMP + H(+)</text>
        <dbReference type="Rhea" id="RHEA:70575"/>
        <dbReference type="ChEBI" id="CHEBI:15377"/>
        <dbReference type="ChEBI" id="CHEBI:15378"/>
        <dbReference type="ChEBI" id="CHEBI:57865"/>
        <dbReference type="ChEBI" id="CHEBI:184387"/>
    </reaction>
    <physiologicalReaction direction="left-to-right" evidence="3">
        <dbReference type="Rhea" id="RHEA:70576"/>
    </physiologicalReaction>
</comment>
<dbReference type="PANTHER" id="PTHR42951">
    <property type="entry name" value="METALLO-BETA-LACTAMASE DOMAIN-CONTAINING"/>
    <property type="match status" value="1"/>
</dbReference>
<dbReference type="GO" id="GO:0016787">
    <property type="term" value="F:hydrolase activity"/>
    <property type="evidence" value="ECO:0007669"/>
    <property type="project" value="UniProtKB-KW"/>
</dbReference>
<dbReference type="InterPro" id="IPR001279">
    <property type="entry name" value="Metallo-B-lactamas"/>
</dbReference>
<dbReference type="InterPro" id="IPR050855">
    <property type="entry name" value="NDM-1-like"/>
</dbReference>
<dbReference type="SUPFAM" id="SSF56281">
    <property type="entry name" value="Metallo-hydrolase/oxidoreductase"/>
    <property type="match status" value="1"/>
</dbReference>
<dbReference type="EMBL" id="RBZM01000010">
    <property type="protein sequence ID" value="RKP48006.1"/>
    <property type="molecule type" value="Genomic_DNA"/>
</dbReference>
<feature type="domain" description="Metallo-beta-lactamase" evidence="4">
    <location>
        <begin position="20"/>
        <end position="226"/>
    </location>
</feature>
<organism evidence="5 6">
    <name type="scientific">Cohnella endophytica</name>
    <dbReference type="NCBI Taxonomy" id="2419778"/>
    <lineage>
        <taxon>Bacteria</taxon>
        <taxon>Bacillati</taxon>
        <taxon>Bacillota</taxon>
        <taxon>Bacilli</taxon>
        <taxon>Bacillales</taxon>
        <taxon>Paenibacillaceae</taxon>
        <taxon>Cohnella</taxon>
    </lineage>
</organism>
<dbReference type="OrthoDB" id="9802248at2"/>
<reference evidence="5 6" key="1">
    <citation type="submission" date="2018-10" db="EMBL/GenBank/DDBJ databases">
        <title>Cohnella sp. M2MS4P-1, whole genome shotgun sequence.</title>
        <authorList>
            <person name="Tuo L."/>
        </authorList>
    </citation>
    <scope>NUCLEOTIDE SEQUENCE [LARGE SCALE GENOMIC DNA]</scope>
    <source>
        <strain evidence="5 6">M2MS4P-1</strain>
    </source>
</reference>
<keyword evidence="6" id="KW-1185">Reference proteome</keyword>
<evidence type="ECO:0000256" key="1">
    <source>
        <dbReference type="ARBA" id="ARBA00034221"/>
    </source>
</evidence>
<evidence type="ECO:0000313" key="5">
    <source>
        <dbReference type="EMBL" id="RKP48006.1"/>
    </source>
</evidence>
<dbReference type="Gene3D" id="3.60.15.10">
    <property type="entry name" value="Ribonuclease Z/Hydroxyacylglutathione hydrolase-like"/>
    <property type="match status" value="1"/>
</dbReference>